<organism evidence="2 3">
    <name type="scientific">Acetomicrobium hydrogeniformans ATCC BAA-1850</name>
    <dbReference type="NCBI Taxonomy" id="592015"/>
    <lineage>
        <taxon>Bacteria</taxon>
        <taxon>Thermotogati</taxon>
        <taxon>Synergistota</taxon>
        <taxon>Synergistia</taxon>
        <taxon>Synergistales</taxon>
        <taxon>Acetomicrobiaceae</taxon>
        <taxon>Acetomicrobium</taxon>
    </lineage>
</organism>
<dbReference type="GO" id="GO:0051536">
    <property type="term" value="F:iron-sulfur cluster binding"/>
    <property type="evidence" value="ECO:0007669"/>
    <property type="project" value="InterPro"/>
</dbReference>
<dbReference type="InterPro" id="IPR045784">
    <property type="entry name" value="Radical_SAM_N2"/>
</dbReference>
<dbReference type="SFLD" id="SFLDG01082">
    <property type="entry name" value="B12-binding_domain_containing"/>
    <property type="match status" value="1"/>
</dbReference>
<dbReference type="InterPro" id="IPR058240">
    <property type="entry name" value="rSAM_sf"/>
</dbReference>
<name>A0A0T5XDB2_9BACT</name>
<feature type="domain" description="Radical SAM core" evidence="1">
    <location>
        <begin position="214"/>
        <end position="436"/>
    </location>
</feature>
<gene>
    <name evidence="2" type="ORF">HMPREF1705_03563</name>
</gene>
<sequence length="495" mass="55805">MSNVNLDETVLLDMPRGGAPLWAYIYPNTYKVGMANLGFHYIYAALQKRGVGVERFFLDMMERSVEGQRKLSEFSVITASVSFETDYINVLKMLRYNKIPLHWRDRASIDGPVVGIGGAVTYINPLLFSAVADFVCLGDGEVVIDHLVASIRSYMHHGNKKKLWDDLSTSSSIYVPPIHNRTIISKNDTLNRKRGRAEDLSQSMGHSLWLTSKAALGRTLLLELQRGCFRNCPYCVVPNNFGEARYRSAEDIASYIYEFKDYDNFNVGLVTPEAGDHPELDFILDVITKVKKKVSFASLRIDALSEKVVEAMAMGGKRSITIAPEAGSDDLRSSLKKRFTNKVIIEKLAMTNEYGISSIKMYFMLGLPDEKDDDVRAIAELTKEIWEQLKLKSTISISPFVPKPGTPFSDQPFVGIKEGQRRLKILKENLKGFGKVITLKSVDFKGSFKEYVLSWYGLTEAEMSIDVFEKNKDNSFINLPLSREDQKEQSAILGF</sequence>
<protein>
    <submittedName>
        <fullName evidence="2">Radical SAM domain protein</fullName>
    </submittedName>
</protein>
<dbReference type="CDD" id="cd01335">
    <property type="entry name" value="Radical_SAM"/>
    <property type="match status" value="1"/>
</dbReference>
<accession>A0A0T5XDB2</accession>
<dbReference type="eggNOG" id="COG1032">
    <property type="taxonomic scope" value="Bacteria"/>
</dbReference>
<dbReference type="InterPro" id="IPR006638">
    <property type="entry name" value="Elp3/MiaA/NifB-like_rSAM"/>
</dbReference>
<dbReference type="InterPro" id="IPR023404">
    <property type="entry name" value="rSAM_horseshoe"/>
</dbReference>
<proteinExistence type="predicted"/>
<dbReference type="PANTHER" id="PTHR42731">
    <property type="entry name" value="SLL1084 PROTEIN"/>
    <property type="match status" value="1"/>
</dbReference>
<evidence type="ECO:0000259" key="1">
    <source>
        <dbReference type="PROSITE" id="PS51918"/>
    </source>
</evidence>
<dbReference type="SMART" id="SM00729">
    <property type="entry name" value="Elp3"/>
    <property type="match status" value="1"/>
</dbReference>
<evidence type="ECO:0000313" key="3">
    <source>
        <dbReference type="Proteomes" id="UP000005273"/>
    </source>
</evidence>
<dbReference type="SFLD" id="SFLDS00029">
    <property type="entry name" value="Radical_SAM"/>
    <property type="match status" value="1"/>
</dbReference>
<dbReference type="SUPFAM" id="SSF102114">
    <property type="entry name" value="Radical SAM enzymes"/>
    <property type="match status" value="1"/>
</dbReference>
<evidence type="ECO:0000313" key="2">
    <source>
        <dbReference type="EMBL" id="KRT36289.1"/>
    </source>
</evidence>
<dbReference type="RefSeq" id="WP_009201019.1">
    <property type="nucleotide sequence ID" value="NZ_ACJX03000001.1"/>
</dbReference>
<keyword evidence="3" id="KW-1185">Reference proteome</keyword>
<dbReference type="STRING" id="592015.HMPREF1705_03563"/>
<dbReference type="Gene3D" id="3.80.30.20">
    <property type="entry name" value="tm_1862 like domain"/>
    <property type="match status" value="1"/>
</dbReference>
<dbReference type="EMBL" id="ACJX03000001">
    <property type="protein sequence ID" value="KRT36289.1"/>
    <property type="molecule type" value="Genomic_DNA"/>
</dbReference>
<dbReference type="Pfam" id="PF19864">
    <property type="entry name" value="Radical_SAM_N2"/>
    <property type="match status" value="1"/>
</dbReference>
<dbReference type="Pfam" id="PF04055">
    <property type="entry name" value="Radical_SAM"/>
    <property type="match status" value="1"/>
</dbReference>
<dbReference type="PROSITE" id="PS51918">
    <property type="entry name" value="RADICAL_SAM"/>
    <property type="match status" value="1"/>
</dbReference>
<comment type="caution">
    <text evidence="2">The sequence shown here is derived from an EMBL/GenBank/DDBJ whole genome shotgun (WGS) entry which is preliminary data.</text>
</comment>
<dbReference type="GO" id="GO:0003824">
    <property type="term" value="F:catalytic activity"/>
    <property type="evidence" value="ECO:0007669"/>
    <property type="project" value="InterPro"/>
</dbReference>
<dbReference type="OrthoDB" id="9806827at2"/>
<dbReference type="PANTHER" id="PTHR42731:SF5">
    <property type="entry name" value="RADICAL SAM DOMAIN PROTEIN"/>
    <property type="match status" value="1"/>
</dbReference>
<dbReference type="Proteomes" id="UP000005273">
    <property type="component" value="Unassembled WGS sequence"/>
</dbReference>
<dbReference type="InterPro" id="IPR007197">
    <property type="entry name" value="rSAM"/>
</dbReference>
<reference evidence="3" key="1">
    <citation type="submission" date="2012-09" db="EMBL/GenBank/DDBJ databases">
        <authorList>
            <person name="Weinstock G."/>
            <person name="Sodergren E."/>
            <person name="Clifton S."/>
            <person name="Fulton L."/>
            <person name="Fulton B."/>
            <person name="Courtney L."/>
            <person name="Fronick C."/>
            <person name="Harrison M."/>
            <person name="Strong C."/>
            <person name="Farmer C."/>
            <person name="Delehaunty K."/>
            <person name="Markovic C."/>
            <person name="Hall O."/>
            <person name="Minx P."/>
            <person name="Tomlinson C."/>
            <person name="Mitreva M."/>
            <person name="Nelson J."/>
            <person name="Hou S."/>
            <person name="Wollam A."/>
            <person name="Pepin K.H."/>
            <person name="Johnson M."/>
            <person name="Bhonagiri V."/>
            <person name="Nash W.E."/>
            <person name="Suruliraj S."/>
            <person name="Warren W."/>
            <person name="Chinwalla A."/>
            <person name="Mardis E.R."/>
            <person name="Wilson R.K."/>
        </authorList>
    </citation>
    <scope>NUCLEOTIDE SEQUENCE [LARGE SCALE GENOMIC DNA]</scope>
    <source>
        <strain evidence="3">OS1</strain>
    </source>
</reference>
<dbReference type="AlphaFoldDB" id="A0A0T5XDB2"/>